<sequence length="354" mass="38802">MVTDHENYVQRRRGGRKLIAKFADWSGCTFQRRQLDEADFSGSNLTGSRFALTAFKFANYYCTDLTNADLRGANLYRADMRGTILRGADLYGANLDEADFRDALLIKSDKEGKFTAWNTGSQTGPTARKVDFRDCSMKRAKLSGARLQGADFSGADLTGSHLDGAVLEGAVFENTILVDIDMKRVRIAPESLKSCVMDPTPDARERAAKIRSLIEHAETWAAMNGKSGRLLELEDEDIRPIADAFSDRQIPMSKFTRVCAIGGDFSQSLNSCSQFIDCDLRGASFEHADIRGTVFKNCLLNGANFRGAEIGAVRVGANAVRRTGFESCKVVNVTFSPGIESKLGVSVEPDSLID</sequence>
<comment type="caution">
    <text evidence="2">The sequence shown here is derived from an EMBL/GenBank/DDBJ whole genome shotgun (WGS) entry which is preliminary data.</text>
</comment>
<evidence type="ECO:0000313" key="2">
    <source>
        <dbReference type="EMBL" id="MEE2566757.1"/>
    </source>
</evidence>
<accession>A0ABU7LYX1</accession>
<reference evidence="2 3" key="1">
    <citation type="submission" date="2024-01" db="EMBL/GenBank/DDBJ databases">
        <title>Hyphobacterium bacterium isolated from marine sediment.</title>
        <authorList>
            <person name="Zhao S."/>
        </authorList>
    </citation>
    <scope>NUCLEOTIDE SEQUENCE [LARGE SCALE GENOMIC DNA]</scope>
    <source>
        <strain evidence="2 3">Y60-23</strain>
    </source>
</reference>
<keyword evidence="3" id="KW-1185">Reference proteome</keyword>
<organism evidence="2 3">
    <name type="scientific">Hyphobacterium marinum</name>
    <dbReference type="NCBI Taxonomy" id="3116574"/>
    <lineage>
        <taxon>Bacteria</taxon>
        <taxon>Pseudomonadati</taxon>
        <taxon>Pseudomonadota</taxon>
        <taxon>Alphaproteobacteria</taxon>
        <taxon>Maricaulales</taxon>
        <taxon>Maricaulaceae</taxon>
        <taxon>Hyphobacterium</taxon>
    </lineage>
</organism>
<dbReference type="Gene3D" id="2.160.20.80">
    <property type="entry name" value="E3 ubiquitin-protein ligase SopA"/>
    <property type="match status" value="2"/>
</dbReference>
<gene>
    <name evidence="2" type="ORF">V0U35_08705</name>
</gene>
<dbReference type="EMBL" id="JAZDRO010000003">
    <property type="protein sequence ID" value="MEE2566757.1"/>
    <property type="molecule type" value="Genomic_DNA"/>
</dbReference>
<dbReference type="PANTHER" id="PTHR47485:SF1">
    <property type="entry name" value="THYLAKOID LUMENAL 17.4 KDA PROTEIN, CHLOROPLASTIC"/>
    <property type="match status" value="1"/>
</dbReference>
<proteinExistence type="predicted"/>
<dbReference type="SUPFAM" id="SSF141571">
    <property type="entry name" value="Pentapeptide repeat-like"/>
    <property type="match status" value="2"/>
</dbReference>
<keyword evidence="1" id="KW-0677">Repeat</keyword>
<evidence type="ECO:0000313" key="3">
    <source>
        <dbReference type="Proteomes" id="UP001310692"/>
    </source>
</evidence>
<dbReference type="RefSeq" id="WP_330196499.1">
    <property type="nucleotide sequence ID" value="NZ_JAZDRO010000003.1"/>
</dbReference>
<dbReference type="Pfam" id="PF00805">
    <property type="entry name" value="Pentapeptide"/>
    <property type="match status" value="3"/>
</dbReference>
<protein>
    <submittedName>
        <fullName evidence="2">Pentapeptide repeat-containing protein</fullName>
    </submittedName>
</protein>
<dbReference type="PANTHER" id="PTHR47485">
    <property type="entry name" value="THYLAKOID LUMENAL 17.4 KDA PROTEIN, CHLOROPLASTIC"/>
    <property type="match status" value="1"/>
</dbReference>
<dbReference type="InterPro" id="IPR001646">
    <property type="entry name" value="5peptide_repeat"/>
</dbReference>
<dbReference type="Proteomes" id="UP001310692">
    <property type="component" value="Unassembled WGS sequence"/>
</dbReference>
<name>A0ABU7LYX1_9PROT</name>
<evidence type="ECO:0000256" key="1">
    <source>
        <dbReference type="ARBA" id="ARBA00022737"/>
    </source>
</evidence>
<dbReference type="Pfam" id="PF13599">
    <property type="entry name" value="Pentapeptide_4"/>
    <property type="match status" value="1"/>
</dbReference>